<name>A0A0D0L3K8_AGRTU</name>
<dbReference type="Gene3D" id="3.90.660.10">
    <property type="match status" value="1"/>
</dbReference>
<dbReference type="Proteomes" id="UP000035017">
    <property type="component" value="Unassembled WGS sequence"/>
</dbReference>
<dbReference type="SUPFAM" id="SSF51905">
    <property type="entry name" value="FAD/NAD(P)-binding domain"/>
    <property type="match status" value="1"/>
</dbReference>
<reference evidence="2 3" key="1">
    <citation type="submission" date="2014-12" db="EMBL/GenBank/DDBJ databases">
        <title>16Stimator: statistical estimation of ribosomal gene copy numbers from draft genome assemblies.</title>
        <authorList>
            <person name="Perisin M.A."/>
            <person name="Vetter M."/>
            <person name="Gilbert J.A."/>
            <person name="Bergelson J."/>
        </authorList>
    </citation>
    <scope>NUCLEOTIDE SEQUENCE [LARGE SCALE GENOMIC DNA]</scope>
    <source>
        <strain evidence="2 3">MEJ076</strain>
    </source>
</reference>
<comment type="caution">
    <text evidence="2">The sequence shown here is derived from an EMBL/GenBank/DDBJ whole genome shotgun (WGS) entry which is preliminary data.</text>
</comment>
<dbReference type="PANTHER" id="PTHR16128:SF5">
    <property type="entry name" value="FAD_NAD(P)-BINDING OXIDOREDUCTASE FAMILY PROTEIN"/>
    <property type="match status" value="1"/>
</dbReference>
<evidence type="ECO:0000313" key="3">
    <source>
        <dbReference type="Proteomes" id="UP000035017"/>
    </source>
</evidence>
<protein>
    <recommendedName>
        <fullName evidence="1">Amine oxidase domain-containing protein</fullName>
    </recommendedName>
</protein>
<dbReference type="InterPro" id="IPR036188">
    <property type="entry name" value="FAD/NAD-bd_sf"/>
</dbReference>
<dbReference type="Pfam" id="PF01593">
    <property type="entry name" value="Amino_oxidase"/>
    <property type="match status" value="1"/>
</dbReference>
<sequence length="331" mass="35782">MVRRQRIGIIGTGMAGMTLAKALSRTADVSIFEKSKGVGGRMATRRLEDAAFDHGAQYFTVRDDRFRHELEASRQAGIVQAWDGDIVRLGDGGALTASASSAPRYVGCPSMNALPKSMSAGLNILHDVQVTAITGEPGQWYLDMQDRREGPFDWVIAAAPAPQSAALLPSRFAHHEALGLVKMNACFTLMIKLKDGAGIPFAAARIDDPVIEWIARNETKQGRSESACLVVNSNPLWADLNIDKPLDIIRGHMLDALRNHIPIEMAEAEDAIIHRWRYANVQQPAGKAFLLDQTSQLAACGDWCIAGRVEAAFLSGAGLGDALQGILEVAE</sequence>
<dbReference type="Gene3D" id="3.50.50.60">
    <property type="entry name" value="FAD/NAD(P)-binding domain"/>
    <property type="match status" value="1"/>
</dbReference>
<organism evidence="2 3">
    <name type="scientific">Agrobacterium tumefaciens</name>
    <dbReference type="NCBI Taxonomy" id="358"/>
    <lineage>
        <taxon>Bacteria</taxon>
        <taxon>Pseudomonadati</taxon>
        <taxon>Pseudomonadota</taxon>
        <taxon>Alphaproteobacteria</taxon>
        <taxon>Hyphomicrobiales</taxon>
        <taxon>Rhizobiaceae</taxon>
        <taxon>Rhizobium/Agrobacterium group</taxon>
        <taxon>Agrobacterium</taxon>
        <taxon>Agrobacterium tumefaciens complex</taxon>
    </lineage>
</organism>
<dbReference type="InterPro" id="IPR002937">
    <property type="entry name" value="Amino_oxidase"/>
</dbReference>
<gene>
    <name evidence="2" type="ORF">RU07_06115</name>
</gene>
<dbReference type="Pfam" id="PF13450">
    <property type="entry name" value="NAD_binding_8"/>
    <property type="match status" value="1"/>
</dbReference>
<feature type="domain" description="Amine oxidase" evidence="1">
    <location>
        <begin position="111"/>
        <end position="316"/>
    </location>
</feature>
<dbReference type="EMBL" id="JXQV01000005">
    <property type="protein sequence ID" value="KIQ04253.1"/>
    <property type="molecule type" value="Genomic_DNA"/>
</dbReference>
<dbReference type="PANTHER" id="PTHR16128">
    <property type="entry name" value="FAD/NAD(P)-BINDING OXIDOREDUCTASE FAMILY PROTEIN"/>
    <property type="match status" value="1"/>
</dbReference>
<dbReference type="AlphaFoldDB" id="A0A0D0L3K8"/>
<proteinExistence type="predicted"/>
<evidence type="ECO:0000259" key="1">
    <source>
        <dbReference type="Pfam" id="PF01593"/>
    </source>
</evidence>
<evidence type="ECO:0000313" key="2">
    <source>
        <dbReference type="EMBL" id="KIQ04253.1"/>
    </source>
</evidence>
<dbReference type="GO" id="GO:0016491">
    <property type="term" value="F:oxidoreductase activity"/>
    <property type="evidence" value="ECO:0007669"/>
    <property type="project" value="InterPro"/>
</dbReference>
<accession>A0A0D0L3K8</accession>